<dbReference type="SUPFAM" id="SSF47565">
    <property type="entry name" value="Insect pheromone/odorant-binding proteins"/>
    <property type="match status" value="1"/>
</dbReference>
<accession>A0A0L7KI68</accession>
<organism evidence="1 2">
    <name type="scientific">Operophtera brumata</name>
    <name type="common">Winter moth</name>
    <name type="synonym">Phalaena brumata</name>
    <dbReference type="NCBI Taxonomy" id="104452"/>
    <lineage>
        <taxon>Eukaryota</taxon>
        <taxon>Metazoa</taxon>
        <taxon>Ecdysozoa</taxon>
        <taxon>Arthropoda</taxon>
        <taxon>Hexapoda</taxon>
        <taxon>Insecta</taxon>
        <taxon>Pterygota</taxon>
        <taxon>Neoptera</taxon>
        <taxon>Endopterygota</taxon>
        <taxon>Lepidoptera</taxon>
        <taxon>Glossata</taxon>
        <taxon>Ditrysia</taxon>
        <taxon>Geometroidea</taxon>
        <taxon>Geometridae</taxon>
        <taxon>Larentiinae</taxon>
        <taxon>Operophtera</taxon>
    </lineage>
</organism>
<gene>
    <name evidence="1" type="ORF">OBRU01_25022</name>
</gene>
<proteinExistence type="predicted"/>
<dbReference type="GO" id="GO:0005549">
    <property type="term" value="F:odorant binding"/>
    <property type="evidence" value="ECO:0007669"/>
    <property type="project" value="InterPro"/>
</dbReference>
<feature type="non-terminal residue" evidence="1">
    <location>
        <position position="50"/>
    </location>
</feature>
<dbReference type="EMBL" id="JTDY01009766">
    <property type="protein sequence ID" value="KOB62751.1"/>
    <property type="molecule type" value="Genomic_DNA"/>
</dbReference>
<dbReference type="Proteomes" id="UP000037510">
    <property type="component" value="Unassembled WGS sequence"/>
</dbReference>
<sequence length="50" mass="5602">MCYIACVYSMTQVVKNNKLDAGLISKQIDLLYPQELKEPVKKGVALCMPI</sequence>
<evidence type="ECO:0000313" key="1">
    <source>
        <dbReference type="EMBL" id="KOB62751.1"/>
    </source>
</evidence>
<reference evidence="1 2" key="1">
    <citation type="journal article" date="2015" name="Genome Biol. Evol.">
        <title>The genome of winter moth (Operophtera brumata) provides a genomic perspective on sexual dimorphism and phenology.</title>
        <authorList>
            <person name="Derks M.F."/>
            <person name="Smit S."/>
            <person name="Salis L."/>
            <person name="Schijlen E."/>
            <person name="Bossers A."/>
            <person name="Mateman C."/>
            <person name="Pijl A.S."/>
            <person name="de Ridder D."/>
            <person name="Groenen M.A."/>
            <person name="Visser M.E."/>
            <person name="Megens H.J."/>
        </authorList>
    </citation>
    <scope>NUCLEOTIDE SEQUENCE [LARGE SCALE GENOMIC DNA]</scope>
    <source>
        <strain evidence="1">WM2013NL</strain>
        <tissue evidence="1">Head and thorax</tissue>
    </source>
</reference>
<keyword evidence="2" id="KW-1185">Reference proteome</keyword>
<comment type="caution">
    <text evidence="1">The sequence shown here is derived from an EMBL/GenBank/DDBJ whole genome shotgun (WGS) entry which is preliminary data.</text>
</comment>
<dbReference type="Gene3D" id="1.10.238.20">
    <property type="entry name" value="Pheromone/general odorant binding protein domain"/>
    <property type="match status" value="1"/>
</dbReference>
<dbReference type="AlphaFoldDB" id="A0A0L7KI68"/>
<protein>
    <submittedName>
        <fullName evidence="1">SexiOBP10</fullName>
    </submittedName>
</protein>
<evidence type="ECO:0000313" key="2">
    <source>
        <dbReference type="Proteomes" id="UP000037510"/>
    </source>
</evidence>
<name>A0A0L7KI68_OPEBR</name>
<feature type="non-terminal residue" evidence="1">
    <location>
        <position position="1"/>
    </location>
</feature>
<dbReference type="InterPro" id="IPR036728">
    <property type="entry name" value="PBP_GOBP_sf"/>
</dbReference>